<feature type="site" description="Interaction with DNA" evidence="7">
    <location>
        <position position="85"/>
    </location>
</feature>
<dbReference type="SUPFAM" id="SSF101904">
    <property type="entry name" value="GyrA/ParC C-terminal domain-like"/>
    <property type="match status" value="1"/>
</dbReference>
<dbReference type="InterPro" id="IPR005742">
    <property type="entry name" value="TopoIV_A_Gneg"/>
</dbReference>
<comment type="subunit">
    <text evidence="7">Heterotetramer composed of ParC and ParE.</text>
</comment>
<dbReference type="Gene3D" id="3.30.1360.40">
    <property type="match status" value="1"/>
</dbReference>
<dbReference type="NCBIfam" id="NF004044">
    <property type="entry name" value="PRK05561.1"/>
    <property type="match status" value="1"/>
</dbReference>
<keyword evidence="5 7" id="KW-0472">Membrane</keyword>
<dbReference type="AlphaFoldDB" id="A0A1T0C7M6"/>
<dbReference type="FunFam" id="1.10.268.10:FF:000001">
    <property type="entry name" value="DNA gyrase subunit A"/>
    <property type="match status" value="1"/>
</dbReference>
<dbReference type="InterPro" id="IPR050220">
    <property type="entry name" value="Type_II_DNA_Topoisomerases"/>
</dbReference>
<evidence type="ECO:0000256" key="5">
    <source>
        <dbReference type="ARBA" id="ARBA00023136"/>
    </source>
</evidence>
<protein>
    <recommendedName>
        <fullName evidence="7">DNA topoisomerase 4 subunit A</fullName>
        <ecNumber evidence="7">5.6.2.2</ecNumber>
    </recommendedName>
    <alternativeName>
        <fullName evidence="7">Topoisomerase IV subunit A</fullName>
    </alternativeName>
</protein>
<dbReference type="Gene3D" id="3.90.199.10">
    <property type="entry name" value="Topoisomerase II, domain 5"/>
    <property type="match status" value="1"/>
</dbReference>
<dbReference type="GO" id="GO:0009330">
    <property type="term" value="C:DNA topoisomerase type II (double strand cut, ATP-hydrolyzing) complex"/>
    <property type="evidence" value="ECO:0007669"/>
    <property type="project" value="TreeGrafter"/>
</dbReference>
<dbReference type="InterPro" id="IPR006691">
    <property type="entry name" value="GyrA/parC_rep"/>
</dbReference>
<comment type="subcellular location">
    <subcellularLocation>
        <location evidence="7">Cell membrane</location>
        <topology evidence="7">Peripheral membrane protein</topology>
    </subcellularLocation>
</comment>
<comment type="function">
    <text evidence="7">Topoisomerase IV is essential for chromosome segregation. It relaxes supercoiled DNA. Performs the decatenation events required during the replication of a circular DNA molecule.</text>
</comment>
<keyword evidence="6 7" id="KW-0413">Isomerase</keyword>
<dbReference type="EMBL" id="MUYT01000018">
    <property type="protein sequence ID" value="OOS18378.1"/>
    <property type="molecule type" value="Genomic_DNA"/>
</dbReference>
<dbReference type="PANTHER" id="PTHR43493:SF1">
    <property type="entry name" value="DNA TOPOISOMERASE 4 SUBUNIT A"/>
    <property type="match status" value="1"/>
</dbReference>
<evidence type="ECO:0000256" key="2">
    <source>
        <dbReference type="ARBA" id="ARBA00022475"/>
    </source>
</evidence>
<keyword evidence="3 7" id="KW-0799">Topoisomerase</keyword>
<dbReference type="SUPFAM" id="SSF56719">
    <property type="entry name" value="Type II DNA topoisomerase"/>
    <property type="match status" value="1"/>
</dbReference>
<evidence type="ECO:0000256" key="3">
    <source>
        <dbReference type="ARBA" id="ARBA00023029"/>
    </source>
</evidence>
<sequence length="778" mass="86516">MTDTTRVLVASGIDNRSIAEFTEQSYLNYAMYVIMDRALPHIADGLKPVQRRIIYAMSELGLKSSAKPKKSARTVGDVLGKYHPHGDSACYEAMVLMAQPFSYRYPLITGQGNWGSPDDPKSFAAMRYTEAKMSSYANTLLTELEQGTVDWQDNFDGSFTEPATLPARLPNILLNGTTGIAVGMATDIPPHNISEVVQAAIRLLKNPQLSVKQLTQSIVAPDLPTDAEIITSKAELQTIYETGKGSYKMRAVYHIDPNDKTQIIITALPYQVSGSKVQEQIARLMTHKKLPWVVDIHDESDHQNPCRITLTLRSNRVDVARVMSHLFASTDLENSYRVNLNMIGLNGKPQVKNLKDILSEWLSYRRATVIRRLQYRLNKIDNRLHILAGLLIAYLNIDAVIAIIREEDDPKAQLMHDFELSETQANAILDIRLRQLAKIEEIDIKKEQSELKAERDIIHEQLGNPDSLTQRLINELKEDLKTHGDSRRSPVIEREDAQALKESDLVPSEPITAILSQAGWIRAAKGHDIDPINMNYRSGDAYQSHAFGKSNAKIYVMDNTGRSYGIDAHTLASARGQGDPLTSMLKPPSGARFVQVLAGDDEQRILLASSQGYGFINQLGNLDSNQKAGKNIINFADNAKLLPIKLINDANDSDDNQHKDNQDKNSQDKDEHNSSEQTASFAHDLVAVATSAGYLLVFELADLPKQARGKGNKLIHLKDNEEVLAVTTLHHDDSLMVTSGKRHMTLKPIDIANHQGKRGNRGSQLPRGFHNVSGLDVV</sequence>
<dbReference type="GO" id="GO:0005694">
    <property type="term" value="C:chromosome"/>
    <property type="evidence" value="ECO:0007669"/>
    <property type="project" value="InterPro"/>
</dbReference>
<dbReference type="EC" id="5.6.2.2" evidence="7"/>
<feature type="active site" description="O-(5'-phospho-DNA)-tyrosine intermediate" evidence="7 8">
    <location>
        <position position="128"/>
    </location>
</feature>
<dbReference type="GO" id="GO:0006265">
    <property type="term" value="P:DNA topological change"/>
    <property type="evidence" value="ECO:0007669"/>
    <property type="project" value="UniProtKB-UniRule"/>
</dbReference>
<evidence type="ECO:0000313" key="12">
    <source>
        <dbReference type="Proteomes" id="UP000191094"/>
    </source>
</evidence>
<dbReference type="SMART" id="SM00434">
    <property type="entry name" value="TOP4c"/>
    <property type="match status" value="1"/>
</dbReference>
<dbReference type="GO" id="GO:0007059">
    <property type="term" value="P:chromosome segregation"/>
    <property type="evidence" value="ECO:0007669"/>
    <property type="project" value="UniProtKB-UniRule"/>
</dbReference>
<dbReference type="Pfam" id="PF00521">
    <property type="entry name" value="DNA_topoisoIV"/>
    <property type="match status" value="1"/>
</dbReference>
<dbReference type="GO" id="GO:0005524">
    <property type="term" value="F:ATP binding"/>
    <property type="evidence" value="ECO:0007669"/>
    <property type="project" value="InterPro"/>
</dbReference>
<dbReference type="PROSITE" id="PS52040">
    <property type="entry name" value="TOPO_IIA"/>
    <property type="match status" value="1"/>
</dbReference>
<dbReference type="NCBIfam" id="TIGR01062">
    <property type="entry name" value="parC_Gneg"/>
    <property type="match status" value="1"/>
</dbReference>
<dbReference type="CDD" id="cd00187">
    <property type="entry name" value="TOP4c"/>
    <property type="match status" value="1"/>
</dbReference>
<feature type="site" description="Interaction with DNA" evidence="7">
    <location>
        <position position="47"/>
    </location>
</feature>
<dbReference type="PANTHER" id="PTHR43493">
    <property type="entry name" value="DNA GYRASE/TOPOISOMERASE SUBUNIT A"/>
    <property type="match status" value="1"/>
</dbReference>
<dbReference type="OrthoDB" id="9806486at2"/>
<keyword evidence="12" id="KW-1185">Reference proteome</keyword>
<gene>
    <name evidence="7" type="primary">parC</name>
    <name evidence="11" type="ORF">B0682_09100</name>
</gene>
<evidence type="ECO:0000256" key="8">
    <source>
        <dbReference type="PROSITE-ProRule" id="PRU01384"/>
    </source>
</evidence>
<evidence type="ECO:0000259" key="10">
    <source>
        <dbReference type="PROSITE" id="PS52040"/>
    </source>
</evidence>
<dbReference type="GO" id="GO:0005737">
    <property type="term" value="C:cytoplasm"/>
    <property type="evidence" value="ECO:0007669"/>
    <property type="project" value="TreeGrafter"/>
</dbReference>
<dbReference type="InterPro" id="IPR035516">
    <property type="entry name" value="Gyrase/topoIV_suA_C"/>
</dbReference>
<dbReference type="InterPro" id="IPR013757">
    <property type="entry name" value="Topo_IIA_A_a_sf"/>
</dbReference>
<dbReference type="Gene3D" id="2.120.10.90">
    <property type="entry name" value="DNA gyrase/topoisomerase IV, subunit A, C-terminal"/>
    <property type="match status" value="1"/>
</dbReference>
<evidence type="ECO:0000313" key="11">
    <source>
        <dbReference type="EMBL" id="OOS18378.1"/>
    </source>
</evidence>
<dbReference type="GO" id="GO:0019897">
    <property type="term" value="C:extrinsic component of plasma membrane"/>
    <property type="evidence" value="ECO:0007669"/>
    <property type="project" value="UniProtKB-UniRule"/>
</dbReference>
<dbReference type="RefSeq" id="WP_078308413.1">
    <property type="nucleotide sequence ID" value="NZ_MUYT01000018.1"/>
</dbReference>
<feature type="site" description="Interaction with DNA" evidence="7">
    <location>
        <position position="83"/>
    </location>
</feature>
<evidence type="ECO:0000256" key="4">
    <source>
        <dbReference type="ARBA" id="ARBA00023125"/>
    </source>
</evidence>
<dbReference type="GO" id="GO:0003677">
    <property type="term" value="F:DNA binding"/>
    <property type="evidence" value="ECO:0007669"/>
    <property type="project" value="UniProtKB-UniRule"/>
</dbReference>
<dbReference type="Gene3D" id="1.10.268.10">
    <property type="entry name" value="Topoisomerase, domain 3"/>
    <property type="match status" value="1"/>
</dbReference>
<dbReference type="Proteomes" id="UP000191094">
    <property type="component" value="Unassembled WGS sequence"/>
</dbReference>
<name>A0A1T0C7M6_9GAMM</name>
<dbReference type="STRING" id="90241.B0682_09100"/>
<evidence type="ECO:0000256" key="7">
    <source>
        <dbReference type="HAMAP-Rule" id="MF_00936"/>
    </source>
</evidence>
<keyword evidence="2 7" id="KW-1003">Cell membrane</keyword>
<comment type="caution">
    <text evidence="11">The sequence shown here is derived from an EMBL/GenBank/DDBJ whole genome shotgun (WGS) entry which is preliminary data.</text>
</comment>
<comment type="similarity">
    <text evidence="7">Belongs to the type II topoisomerase GyrA/ParC subunit family. ParC type 1 subfamily.</text>
</comment>
<keyword evidence="4 7" id="KW-0238">DNA-binding</keyword>
<feature type="domain" description="Topo IIA-type catalytic" evidence="10">
    <location>
        <begin position="39"/>
        <end position="505"/>
    </location>
</feature>
<accession>A0A1T0C7M6</accession>
<comment type="catalytic activity">
    <reaction evidence="1 7 8">
        <text>ATP-dependent breakage, passage and rejoining of double-stranded DNA.</text>
        <dbReference type="EC" id="5.6.2.2"/>
    </reaction>
</comment>
<dbReference type="InterPro" id="IPR002205">
    <property type="entry name" value="Topo_IIA_dom_A"/>
</dbReference>
<evidence type="ECO:0000256" key="6">
    <source>
        <dbReference type="ARBA" id="ARBA00023235"/>
    </source>
</evidence>
<feature type="region of interest" description="Disordered" evidence="9">
    <location>
        <begin position="753"/>
        <end position="778"/>
    </location>
</feature>
<feature type="site" description="Transition state stabilizer" evidence="7">
    <location>
        <position position="127"/>
    </location>
</feature>
<evidence type="ECO:0000256" key="9">
    <source>
        <dbReference type="SAM" id="MobiDB-lite"/>
    </source>
</evidence>
<evidence type="ECO:0000256" key="1">
    <source>
        <dbReference type="ARBA" id="ARBA00000185"/>
    </source>
</evidence>
<dbReference type="HAMAP" id="MF_00936">
    <property type="entry name" value="ParC_type1"/>
    <property type="match status" value="1"/>
</dbReference>
<dbReference type="InterPro" id="IPR013758">
    <property type="entry name" value="Topo_IIA_A/C_ab"/>
</dbReference>
<dbReference type="InterPro" id="IPR013760">
    <property type="entry name" value="Topo_IIA-like_dom_sf"/>
</dbReference>
<feature type="compositionally biased region" description="Basic and acidic residues" evidence="9">
    <location>
        <begin position="655"/>
        <end position="674"/>
    </location>
</feature>
<feature type="region of interest" description="Disordered" evidence="9">
    <location>
        <begin position="650"/>
        <end position="678"/>
    </location>
</feature>
<organism evidence="11 12">
    <name type="scientific">Lwoffella lincolnii</name>
    <dbReference type="NCBI Taxonomy" id="90241"/>
    <lineage>
        <taxon>Bacteria</taxon>
        <taxon>Pseudomonadati</taxon>
        <taxon>Pseudomonadota</taxon>
        <taxon>Gammaproteobacteria</taxon>
        <taxon>Moraxellales</taxon>
        <taxon>Moraxellaceae</taxon>
        <taxon>Lwoffella</taxon>
    </lineage>
</organism>
<dbReference type="GO" id="GO:0003918">
    <property type="term" value="F:DNA topoisomerase type II (double strand cut, ATP-hydrolyzing) activity"/>
    <property type="evidence" value="ECO:0007669"/>
    <property type="project" value="UniProtKB-UniRule"/>
</dbReference>
<reference evidence="11 12" key="1">
    <citation type="submission" date="2017-02" db="EMBL/GenBank/DDBJ databases">
        <title>Draft genome sequence of Moraxella lincolnii CCUG 9405T type strain.</title>
        <authorList>
            <person name="Salva-Serra F."/>
            <person name="Engstrom-Jakobsson H."/>
            <person name="Thorell K."/>
            <person name="Jaen-Luchoro D."/>
            <person name="Gonzales-Siles L."/>
            <person name="Karlsson R."/>
            <person name="Yazdan S."/>
            <person name="Boulund F."/>
            <person name="Johnning A."/>
            <person name="Engstrand L."/>
            <person name="Kristiansson E."/>
            <person name="Moore E."/>
        </authorList>
    </citation>
    <scope>NUCLEOTIDE SEQUENCE [LARGE SCALE GENOMIC DNA]</scope>
    <source>
        <strain evidence="11 12">CCUG 9405</strain>
    </source>
</reference>
<dbReference type="Pfam" id="PF03989">
    <property type="entry name" value="DNA_gyraseA_C"/>
    <property type="match status" value="2"/>
</dbReference>
<proteinExistence type="inferred from homology"/>